<name>A0A378J0T2_9GAMM</name>
<dbReference type="EMBL" id="UGOA01000001">
    <property type="protein sequence ID" value="STX41119.1"/>
    <property type="molecule type" value="Genomic_DNA"/>
</dbReference>
<dbReference type="AlphaFoldDB" id="A0A378J0T2"/>
<accession>A0A378J0T2</accession>
<dbReference type="InterPro" id="IPR014110">
    <property type="entry name" value="TraF"/>
</dbReference>
<dbReference type="NCBIfam" id="TIGR02739">
    <property type="entry name" value="TraF"/>
    <property type="match status" value="1"/>
</dbReference>
<gene>
    <name evidence="1" type="ORF">NCTC13292_00727</name>
</gene>
<evidence type="ECO:0000313" key="1">
    <source>
        <dbReference type="EMBL" id="STX41119.1"/>
    </source>
</evidence>
<evidence type="ECO:0000313" key="2">
    <source>
        <dbReference type="Proteomes" id="UP000254677"/>
    </source>
</evidence>
<dbReference type="Proteomes" id="UP000254677">
    <property type="component" value="Unassembled WGS sequence"/>
</dbReference>
<dbReference type="Pfam" id="PF13728">
    <property type="entry name" value="TraF"/>
    <property type="match status" value="1"/>
</dbReference>
<protein>
    <submittedName>
        <fullName evidence="1">Conjugative transfer protein TraF</fullName>
    </submittedName>
</protein>
<organism evidence="1 2">
    <name type="scientific">Legionella donaldsonii</name>
    <dbReference type="NCBI Taxonomy" id="45060"/>
    <lineage>
        <taxon>Bacteria</taxon>
        <taxon>Pseudomonadati</taxon>
        <taxon>Pseudomonadota</taxon>
        <taxon>Gammaproteobacteria</taxon>
        <taxon>Legionellales</taxon>
        <taxon>Legionellaceae</taxon>
        <taxon>Legionella</taxon>
    </lineage>
</organism>
<keyword evidence="2" id="KW-1185">Reference proteome</keyword>
<dbReference type="OrthoDB" id="5651797at2"/>
<sequence>MIKPLIMILLGLLTLTAYASERPVGFLWYSLPKEESPQMEAKPQGKPFNQLSFSERDAVLHFYTMEALHKARQTKKVEDMRAFLSLQDYWLAESSRFKALFQKTLLAYPQYDYTVTHPVSQAGVRLTDARRERLHLKRLKQLANTQGFLFFYRGQSAYDLKQIPILLDFCKTHQFSLIPVSVDGVKAASLPDTRLDRGQANRLGVRYFPALLLANPKTGKTQPVAFGLLTQDVLIARINQVATHFNGDDE</sequence>
<dbReference type="InterPro" id="IPR039555">
    <property type="entry name" value="TraF/TrbB"/>
</dbReference>
<proteinExistence type="predicted"/>
<reference evidence="1 2" key="1">
    <citation type="submission" date="2018-06" db="EMBL/GenBank/DDBJ databases">
        <authorList>
            <consortium name="Pathogen Informatics"/>
            <person name="Doyle S."/>
        </authorList>
    </citation>
    <scope>NUCLEOTIDE SEQUENCE [LARGE SCALE GENOMIC DNA]</scope>
    <source>
        <strain evidence="1 2">NCTC13292</strain>
    </source>
</reference>